<accession>A0A414PN29</accession>
<keyword evidence="1" id="KW-0472">Membrane</keyword>
<feature type="transmembrane region" description="Helical" evidence="1">
    <location>
        <begin position="290"/>
        <end position="313"/>
    </location>
</feature>
<keyword evidence="1" id="KW-0812">Transmembrane</keyword>
<evidence type="ECO:0000313" key="3">
    <source>
        <dbReference type="Proteomes" id="UP000284676"/>
    </source>
</evidence>
<dbReference type="AlphaFoldDB" id="A0A414PN29"/>
<dbReference type="EMBL" id="QRHL01000037">
    <property type="protein sequence ID" value="RHF69863.1"/>
    <property type="molecule type" value="Genomic_DNA"/>
</dbReference>
<evidence type="ECO:0000256" key="1">
    <source>
        <dbReference type="SAM" id="Phobius"/>
    </source>
</evidence>
<feature type="transmembrane region" description="Helical" evidence="1">
    <location>
        <begin position="27"/>
        <end position="48"/>
    </location>
</feature>
<evidence type="ECO:0000313" key="2">
    <source>
        <dbReference type="EMBL" id="RHF69863.1"/>
    </source>
</evidence>
<dbReference type="CDD" id="cd21416">
    <property type="entry name" value="HDC_protein"/>
    <property type="match status" value="1"/>
</dbReference>
<gene>
    <name evidence="2" type="ORF">DW663_12025</name>
</gene>
<feature type="transmembrane region" description="Helical" evidence="1">
    <location>
        <begin position="112"/>
        <end position="132"/>
    </location>
</feature>
<feature type="transmembrane region" description="Helical" evidence="1">
    <location>
        <begin position="84"/>
        <end position="105"/>
    </location>
</feature>
<comment type="caution">
    <text evidence="2">The sequence shown here is derived from an EMBL/GenBank/DDBJ whole genome shotgun (WGS) entry which is preliminary data.</text>
</comment>
<dbReference type="RefSeq" id="WP_005886070.1">
    <property type="nucleotide sequence ID" value="NZ_CABMMQ010000004.1"/>
</dbReference>
<feature type="transmembrane region" description="Helical" evidence="1">
    <location>
        <begin position="264"/>
        <end position="284"/>
    </location>
</feature>
<proteinExistence type="predicted"/>
<dbReference type="InterPro" id="IPR049576">
    <property type="entry name" value="HDC-like"/>
</dbReference>
<feature type="transmembrane region" description="Helical" evidence="1">
    <location>
        <begin position="233"/>
        <end position="252"/>
    </location>
</feature>
<feature type="transmembrane region" description="Helical" evidence="1">
    <location>
        <begin position="144"/>
        <end position="167"/>
    </location>
</feature>
<name>A0A414PN29_FUSMR</name>
<dbReference type="Proteomes" id="UP000284676">
    <property type="component" value="Unassembled WGS sequence"/>
</dbReference>
<reference evidence="2 3" key="1">
    <citation type="submission" date="2018-08" db="EMBL/GenBank/DDBJ databases">
        <title>A genome reference for cultivated species of the human gut microbiota.</title>
        <authorList>
            <person name="Zou Y."/>
            <person name="Xue W."/>
            <person name="Luo G."/>
        </authorList>
    </citation>
    <scope>NUCLEOTIDE SEQUENCE [LARGE SCALE GENOMIC DNA]</scope>
    <source>
        <strain evidence="2 3">AM25-1</strain>
    </source>
</reference>
<evidence type="ECO:0008006" key="4">
    <source>
        <dbReference type="Google" id="ProtNLM"/>
    </source>
</evidence>
<feature type="transmembrane region" description="Helical" evidence="1">
    <location>
        <begin position="366"/>
        <end position="386"/>
    </location>
</feature>
<dbReference type="GeneID" id="62762469"/>
<feature type="transmembrane region" description="Helical" evidence="1">
    <location>
        <begin position="60"/>
        <end position="78"/>
    </location>
</feature>
<keyword evidence="1" id="KW-1133">Transmembrane helix</keyword>
<organism evidence="2 3">
    <name type="scientific">Fusobacterium mortiferum</name>
    <dbReference type="NCBI Taxonomy" id="850"/>
    <lineage>
        <taxon>Bacteria</taxon>
        <taxon>Fusobacteriati</taxon>
        <taxon>Fusobacteriota</taxon>
        <taxon>Fusobacteriia</taxon>
        <taxon>Fusobacteriales</taxon>
        <taxon>Fusobacteriaceae</taxon>
        <taxon>Fusobacterium</taxon>
    </lineage>
</organism>
<protein>
    <recommendedName>
        <fullName evidence="4">DUF819 family protein</fullName>
    </recommendedName>
</protein>
<sequence>MSLLVSFILVLAALVIGEIISTKTKAIIPSVFITAVLFLVGYWTIFPADIIAKAGFSTNIIYLSMYFLITHMGTMLSVRELIAQWKTLVISIFGICGICIGTLLLGQLFFSWDMLVVATPPLTGGVVASIIMSEAAKAKGLETLAVLAVGMYVMQGFAGYPLTAITLNMEGKRLVEKFRKGELQLIKKDENTTVEKKLIPPIPKKFQSTYVFLLQLGILSQISLFIANLTNKAVSEFVICLVVGAIAAELGFIERKPLNLSGTFGFFMTGLMAFIFGGLAQATPEMIKELIVPFIGIIAFGVIGLVVLSIIAAKIFKESIPMSIAISLNALYGFPVNYTLTNDAAKAIGKTDEEVEFLIESMLPKMLIGGFASVTIISVVIAGVFAKML</sequence>